<dbReference type="PANTHER" id="PTHR34703:SF1">
    <property type="entry name" value="ANTIPORTER SUBUNIT MNHG2-RELATED"/>
    <property type="match status" value="1"/>
</dbReference>
<dbReference type="NCBIfam" id="TIGR01300">
    <property type="entry name" value="CPA3_mnhG_phaG"/>
    <property type="match status" value="1"/>
</dbReference>
<dbReference type="RefSeq" id="WP_050002922.1">
    <property type="nucleotide sequence ID" value="NZ_CP007140.1"/>
</dbReference>
<dbReference type="Proteomes" id="UP000062043">
    <property type="component" value="Chromosome"/>
</dbReference>
<feature type="transmembrane region" description="Helical" evidence="1">
    <location>
        <begin position="42"/>
        <end position="64"/>
    </location>
</feature>
<keyword evidence="1" id="KW-0812">Transmembrane</keyword>
<accession>A0A0X1KJD1</accession>
<sequence length="152" mass="16571">MILENIVFIIGSIAILLGAVYDLIAAIGLLRFPDFYMRTHAATVGTIGGAVLPVFGAGLVALVYHPLGSQRFFMAGIAFTVGVLILLIAPTGTHSIVSAVYFGRVGKKPPLVVDQLEEDLPKREDVAELVHEHEELPGEEEEPKFTFRRLMK</sequence>
<feature type="transmembrane region" description="Helical" evidence="1">
    <location>
        <begin position="70"/>
        <end position="89"/>
    </location>
</feature>
<keyword evidence="3" id="KW-1185">Reference proteome</keyword>
<dbReference type="GeneID" id="25153023"/>
<dbReference type="STRING" id="1432656.X802_03610"/>
<protein>
    <submittedName>
        <fullName evidence="2">Sodium:proton antiporter</fullName>
    </submittedName>
</protein>
<keyword evidence="1" id="KW-0472">Membrane</keyword>
<reference evidence="2 3" key="1">
    <citation type="submission" date="2014-01" db="EMBL/GenBank/DDBJ databases">
        <title>Genome sequencing of Thermococcus guaymasensis.</title>
        <authorList>
            <person name="Zhang X."/>
            <person name="Alvare G."/>
            <person name="Fristensky B."/>
            <person name="Chen L."/>
            <person name="Suen T."/>
            <person name="Chen Q."/>
            <person name="Ma K."/>
        </authorList>
    </citation>
    <scope>NUCLEOTIDE SEQUENCE [LARGE SCALE GENOMIC DNA]</scope>
    <source>
        <strain evidence="2 3">DSM 11113</strain>
    </source>
</reference>
<dbReference type="GeneID" id="27134741"/>
<dbReference type="EMBL" id="CP007140">
    <property type="protein sequence ID" value="AJC71350.1"/>
    <property type="molecule type" value="Genomic_DNA"/>
</dbReference>
<feature type="transmembrane region" description="Helical" evidence="1">
    <location>
        <begin position="6"/>
        <end position="30"/>
    </location>
</feature>
<dbReference type="PANTHER" id="PTHR34703">
    <property type="entry name" value="ANTIPORTER SUBUNIT MNHG2-RELATED"/>
    <property type="match status" value="1"/>
</dbReference>
<dbReference type="InterPro" id="IPR005133">
    <property type="entry name" value="PhaG_MnhG_YufB"/>
</dbReference>
<dbReference type="AlphaFoldDB" id="A0A0X1KJD1"/>
<dbReference type="KEGG" id="tgy:X802_03610"/>
<dbReference type="PATRIC" id="fig|1432656.3.peg.699"/>
<dbReference type="GO" id="GO:0015385">
    <property type="term" value="F:sodium:proton antiporter activity"/>
    <property type="evidence" value="ECO:0007669"/>
    <property type="project" value="TreeGrafter"/>
</dbReference>
<evidence type="ECO:0000256" key="1">
    <source>
        <dbReference type="SAM" id="Phobius"/>
    </source>
</evidence>
<proteinExistence type="predicted"/>
<dbReference type="OrthoDB" id="19138at2157"/>
<gene>
    <name evidence="2" type="ORF">X802_03610</name>
</gene>
<name>A0A0X1KJD1_9EURY</name>
<evidence type="ECO:0000313" key="2">
    <source>
        <dbReference type="EMBL" id="AJC71350.1"/>
    </source>
</evidence>
<dbReference type="Pfam" id="PF03334">
    <property type="entry name" value="PhaG_MnhG_YufB"/>
    <property type="match status" value="1"/>
</dbReference>
<organism evidence="2 3">
    <name type="scientific">Thermococcus guaymasensis DSM 11113</name>
    <dbReference type="NCBI Taxonomy" id="1432656"/>
    <lineage>
        <taxon>Archaea</taxon>
        <taxon>Methanobacteriati</taxon>
        <taxon>Methanobacteriota</taxon>
        <taxon>Thermococci</taxon>
        <taxon>Thermococcales</taxon>
        <taxon>Thermococcaceae</taxon>
        <taxon>Thermococcus</taxon>
    </lineage>
</organism>
<keyword evidence="1" id="KW-1133">Transmembrane helix</keyword>
<evidence type="ECO:0000313" key="3">
    <source>
        <dbReference type="Proteomes" id="UP000062043"/>
    </source>
</evidence>